<protein>
    <recommendedName>
        <fullName evidence="11">Sugar transporter</fullName>
    </recommendedName>
</protein>
<dbReference type="Proteomes" id="UP001499959">
    <property type="component" value="Unassembled WGS sequence"/>
</dbReference>
<feature type="chain" id="PRO_5046416781" description="Sugar transporter" evidence="8">
    <location>
        <begin position="21"/>
        <end position="72"/>
    </location>
</feature>
<evidence type="ECO:0000256" key="3">
    <source>
        <dbReference type="ARBA" id="ARBA00023136"/>
    </source>
</evidence>
<dbReference type="InterPro" id="IPR032831">
    <property type="entry name" value="LptM_cons"/>
</dbReference>
<keyword evidence="4" id="KW-0564">Palmitate</keyword>
<organism evidence="9 10">
    <name type="scientific">Lysobacter hankyongensis</name>
    <dbReference type="NCBI Taxonomy" id="1176535"/>
    <lineage>
        <taxon>Bacteria</taxon>
        <taxon>Pseudomonadati</taxon>
        <taxon>Pseudomonadota</taxon>
        <taxon>Gammaproteobacteria</taxon>
        <taxon>Lysobacterales</taxon>
        <taxon>Lysobacteraceae</taxon>
        <taxon>Lysobacter</taxon>
    </lineage>
</organism>
<accession>A0ABP9B8Q1</accession>
<keyword evidence="6" id="KW-0449">Lipoprotein</keyword>
<proteinExistence type="predicted"/>
<comment type="caution">
    <text evidence="9">The sequence shown here is derived from an EMBL/GenBank/DDBJ whole genome shotgun (WGS) entry which is preliminary data.</text>
</comment>
<dbReference type="Pfam" id="PF13627">
    <property type="entry name" value="LptM_cons"/>
    <property type="match status" value="1"/>
</dbReference>
<reference evidence="10" key="1">
    <citation type="journal article" date="2019" name="Int. J. Syst. Evol. Microbiol.">
        <title>The Global Catalogue of Microorganisms (GCM) 10K type strain sequencing project: providing services to taxonomists for standard genome sequencing and annotation.</title>
        <authorList>
            <consortium name="The Broad Institute Genomics Platform"/>
            <consortium name="The Broad Institute Genome Sequencing Center for Infectious Disease"/>
            <person name="Wu L."/>
            <person name="Ma J."/>
        </authorList>
    </citation>
    <scope>NUCLEOTIDE SEQUENCE [LARGE SCALE GENOMIC DNA]</scope>
    <source>
        <strain evidence="10">JCM 18204</strain>
    </source>
</reference>
<dbReference type="EMBL" id="BAABJE010000005">
    <property type="protein sequence ID" value="GAA4791172.1"/>
    <property type="molecule type" value="Genomic_DNA"/>
</dbReference>
<evidence type="ECO:0000256" key="5">
    <source>
        <dbReference type="ARBA" id="ARBA00023237"/>
    </source>
</evidence>
<keyword evidence="5" id="KW-0998">Cell outer membrane</keyword>
<name>A0ABP9B8Q1_9GAMM</name>
<sequence>MNRRPRFLIVAIVAGALALALSGCGNKGPLVLADDVPADATVPAPETPAPAPPAEPAAKPPAAEDPAAKPPR</sequence>
<dbReference type="NCBIfam" id="NF047847">
    <property type="entry name" value="SS_mature_LptM"/>
    <property type="match status" value="1"/>
</dbReference>
<feature type="signal peptide" evidence="8">
    <location>
        <begin position="1"/>
        <end position="20"/>
    </location>
</feature>
<evidence type="ECO:0000313" key="10">
    <source>
        <dbReference type="Proteomes" id="UP001499959"/>
    </source>
</evidence>
<dbReference type="RefSeq" id="WP_345302751.1">
    <property type="nucleotide sequence ID" value="NZ_BAABJE010000005.1"/>
</dbReference>
<evidence type="ECO:0000313" key="9">
    <source>
        <dbReference type="EMBL" id="GAA4791172.1"/>
    </source>
</evidence>
<keyword evidence="10" id="KW-1185">Reference proteome</keyword>
<evidence type="ECO:0000256" key="6">
    <source>
        <dbReference type="ARBA" id="ARBA00023288"/>
    </source>
</evidence>
<gene>
    <name evidence="9" type="ORF">GCM10023307_15670</name>
</gene>
<evidence type="ECO:0000256" key="4">
    <source>
        <dbReference type="ARBA" id="ARBA00023139"/>
    </source>
</evidence>
<evidence type="ECO:0000256" key="1">
    <source>
        <dbReference type="ARBA" id="ARBA00004459"/>
    </source>
</evidence>
<evidence type="ECO:0000256" key="7">
    <source>
        <dbReference type="SAM" id="MobiDB-lite"/>
    </source>
</evidence>
<keyword evidence="3" id="KW-0472">Membrane</keyword>
<evidence type="ECO:0008006" key="11">
    <source>
        <dbReference type="Google" id="ProtNLM"/>
    </source>
</evidence>
<evidence type="ECO:0000256" key="2">
    <source>
        <dbReference type="ARBA" id="ARBA00022729"/>
    </source>
</evidence>
<keyword evidence="2 8" id="KW-0732">Signal</keyword>
<feature type="compositionally biased region" description="Pro residues" evidence="7">
    <location>
        <begin position="45"/>
        <end position="59"/>
    </location>
</feature>
<feature type="region of interest" description="Disordered" evidence="7">
    <location>
        <begin position="39"/>
        <end position="72"/>
    </location>
</feature>
<evidence type="ECO:0000256" key="8">
    <source>
        <dbReference type="SAM" id="SignalP"/>
    </source>
</evidence>
<dbReference type="PROSITE" id="PS51257">
    <property type="entry name" value="PROKAR_LIPOPROTEIN"/>
    <property type="match status" value="1"/>
</dbReference>
<comment type="subcellular location">
    <subcellularLocation>
        <location evidence="1">Cell outer membrane</location>
        <topology evidence="1">Lipid-anchor</topology>
    </subcellularLocation>
</comment>